<name>A0A645IN52_9ZZZZ</name>
<protein>
    <recommendedName>
        <fullName evidence="2">Glucokinase</fullName>
    </recommendedName>
</protein>
<reference evidence="1" key="1">
    <citation type="submission" date="2019-08" db="EMBL/GenBank/DDBJ databases">
        <authorList>
            <person name="Kucharzyk K."/>
            <person name="Murdoch R.W."/>
            <person name="Higgins S."/>
            <person name="Loffler F."/>
        </authorList>
    </citation>
    <scope>NUCLEOTIDE SEQUENCE</scope>
</reference>
<evidence type="ECO:0008006" key="2">
    <source>
        <dbReference type="Google" id="ProtNLM"/>
    </source>
</evidence>
<dbReference type="InterPro" id="IPR043129">
    <property type="entry name" value="ATPase_NBD"/>
</dbReference>
<dbReference type="InterPro" id="IPR000600">
    <property type="entry name" value="ROK"/>
</dbReference>
<evidence type="ECO:0000313" key="1">
    <source>
        <dbReference type="EMBL" id="MPN52687.1"/>
    </source>
</evidence>
<dbReference type="Gene3D" id="3.30.420.40">
    <property type="match status" value="1"/>
</dbReference>
<dbReference type="SUPFAM" id="SSF53067">
    <property type="entry name" value="Actin-like ATPase domain"/>
    <property type="match status" value="1"/>
</dbReference>
<proteinExistence type="predicted"/>
<organism evidence="1">
    <name type="scientific">bioreactor metagenome</name>
    <dbReference type="NCBI Taxonomy" id="1076179"/>
    <lineage>
        <taxon>unclassified sequences</taxon>
        <taxon>metagenomes</taxon>
        <taxon>ecological metagenomes</taxon>
    </lineage>
</organism>
<dbReference type="Pfam" id="PF00480">
    <property type="entry name" value="ROK"/>
    <property type="match status" value="1"/>
</dbReference>
<sequence length="79" mass="8526">MILGEALADLVAITTPEAIFLFGGLAKSKKLILDPCRKSMEDNLLSIWKGKVKLLISGLDEENAAILGSSALAWKELNK</sequence>
<dbReference type="EMBL" id="VSSQ01119031">
    <property type="protein sequence ID" value="MPN52687.1"/>
    <property type="molecule type" value="Genomic_DNA"/>
</dbReference>
<dbReference type="AlphaFoldDB" id="A0A645IN52"/>
<comment type="caution">
    <text evidence="1">The sequence shown here is derived from an EMBL/GenBank/DDBJ whole genome shotgun (WGS) entry which is preliminary data.</text>
</comment>
<gene>
    <name evidence="1" type="ORF">SDC9_200349</name>
</gene>
<accession>A0A645IN52</accession>